<accession>A0A7J7NUL8</accession>
<proteinExistence type="predicted"/>
<dbReference type="AlphaFoldDB" id="A0A7J7NUL8"/>
<evidence type="ECO:0000313" key="1">
    <source>
        <dbReference type="EMBL" id="KAF6170672.1"/>
    </source>
</evidence>
<dbReference type="OrthoDB" id="361102at2759"/>
<reference evidence="1 2" key="1">
    <citation type="journal article" date="2020" name="IScience">
        <title>Genome Sequencing of the Endangered Kingdonia uniflora (Circaeasteraceae, Ranunculales) Reveals Potential Mechanisms of Evolutionary Specialization.</title>
        <authorList>
            <person name="Sun Y."/>
            <person name="Deng T."/>
            <person name="Zhang A."/>
            <person name="Moore M.J."/>
            <person name="Landis J.B."/>
            <person name="Lin N."/>
            <person name="Zhang H."/>
            <person name="Zhang X."/>
            <person name="Huang J."/>
            <person name="Zhang X."/>
            <person name="Sun H."/>
            <person name="Wang H."/>
        </authorList>
    </citation>
    <scope>NUCLEOTIDE SEQUENCE [LARGE SCALE GENOMIC DNA]</scope>
    <source>
        <strain evidence="1">TB1705</strain>
        <tissue evidence="1">Leaf</tissue>
    </source>
</reference>
<organism evidence="1 2">
    <name type="scientific">Kingdonia uniflora</name>
    <dbReference type="NCBI Taxonomy" id="39325"/>
    <lineage>
        <taxon>Eukaryota</taxon>
        <taxon>Viridiplantae</taxon>
        <taxon>Streptophyta</taxon>
        <taxon>Embryophyta</taxon>
        <taxon>Tracheophyta</taxon>
        <taxon>Spermatophyta</taxon>
        <taxon>Magnoliopsida</taxon>
        <taxon>Ranunculales</taxon>
        <taxon>Circaeasteraceae</taxon>
        <taxon>Kingdonia</taxon>
    </lineage>
</organism>
<keyword evidence="2" id="KW-1185">Reference proteome</keyword>
<protein>
    <submittedName>
        <fullName evidence="1">Uncharacterized protein</fullName>
    </submittedName>
</protein>
<name>A0A7J7NUL8_9MAGN</name>
<dbReference type="InterPro" id="IPR039997">
    <property type="entry name" value="TFE"/>
</dbReference>
<sequence length="222" mass="25934">MEPFNVLVKLVARACYNHKYMKDEKELKKTGRSDNRGLAVVVLDALTRRQWVREEDLAKDLKLQAKQLRHSLLFFEKEKYTDFDLPSLVSPIDGCFRCENCNEELVNEEEKCAVEETGDKGNVPTRKRRPKEAKDMLEKMELQLKPLMEHLNRIRDLTVSQFETLQEWERRANAVFCDHLLSSQGQGYREIQIPFLDEMNVKVTLSGIEVKEEDVNPDAETM</sequence>
<evidence type="ECO:0000313" key="2">
    <source>
        <dbReference type="Proteomes" id="UP000541444"/>
    </source>
</evidence>
<dbReference type="Proteomes" id="UP000541444">
    <property type="component" value="Unassembled WGS sequence"/>
</dbReference>
<dbReference type="PANTHER" id="PTHR13097">
    <property type="entry name" value="TRANSCRIPTION INITIATION FACTOR IIE, ALPHA SUBUNIT"/>
    <property type="match status" value="1"/>
</dbReference>
<gene>
    <name evidence="1" type="ORF">GIB67_015624</name>
</gene>
<dbReference type="GO" id="GO:0005673">
    <property type="term" value="C:transcription factor TFIIE complex"/>
    <property type="evidence" value="ECO:0007669"/>
    <property type="project" value="TreeGrafter"/>
</dbReference>
<comment type="caution">
    <text evidence="1">The sequence shown here is derived from an EMBL/GenBank/DDBJ whole genome shotgun (WGS) entry which is preliminary data.</text>
</comment>
<dbReference type="GO" id="GO:0006367">
    <property type="term" value="P:transcription initiation at RNA polymerase II promoter"/>
    <property type="evidence" value="ECO:0007669"/>
    <property type="project" value="TreeGrafter"/>
</dbReference>
<dbReference type="EMBL" id="JACGCM010000560">
    <property type="protein sequence ID" value="KAF6170672.1"/>
    <property type="molecule type" value="Genomic_DNA"/>
</dbReference>
<dbReference type="PANTHER" id="PTHR13097:SF7">
    <property type="entry name" value="GENERAL TRANSCRIPTION FACTOR IIE SUBUNIT 1"/>
    <property type="match status" value="1"/>
</dbReference>